<evidence type="ECO:0000256" key="1">
    <source>
        <dbReference type="ARBA" id="ARBA00005964"/>
    </source>
</evidence>
<dbReference type="SUPFAM" id="SSF53474">
    <property type="entry name" value="alpha/beta-Hydrolases"/>
    <property type="match status" value="1"/>
</dbReference>
<protein>
    <recommendedName>
        <fullName evidence="6">Carboxylic ester hydrolase</fullName>
        <ecNumber evidence="6">3.1.1.-</ecNumber>
    </recommendedName>
</protein>
<name>T1I8A1_RHOPR</name>
<dbReference type="ESTHER" id="rhopr-t1i8a1">
    <property type="family name" value="Carb_B_Arthropoda"/>
</dbReference>
<feature type="signal peptide" evidence="6">
    <location>
        <begin position="1"/>
        <end position="31"/>
    </location>
</feature>
<dbReference type="Gene3D" id="3.40.50.1820">
    <property type="entry name" value="alpha/beta hydrolase"/>
    <property type="match status" value="1"/>
</dbReference>
<dbReference type="InterPro" id="IPR029058">
    <property type="entry name" value="AB_hydrolase_fold"/>
</dbReference>
<dbReference type="GO" id="GO:0052689">
    <property type="term" value="F:carboxylic ester hydrolase activity"/>
    <property type="evidence" value="ECO:0007669"/>
    <property type="project" value="UniProtKB-KW"/>
</dbReference>
<sequence length="577" mass="64054">MNLNPQLISLNMNDQIFIILLVFSFISCSTPQPTAEISQGTLKGIYLKTVNNRQISAFLGIPYAKPPIGKYRFKESVPASAWIGVYNATSLPEDCIQYSHVTHATDKPVHGSEDCLYLNVYTPKLSSASSQAVPLDVLVFIHGGAFMYFTGSHYRPEYLLDKDVILVTLNYRLGALGFLSTEDSSLPGNNGMKDQSLALRWVKNNIASFGGNPNSITIAGLSAGGAGVHYHILSPLSQGLFNKAISLGGSALCPWTQVENARGKTMTLAAYLGCPTHDSAVTVKCLQKRPAKTIVTATKIFMPWMYNPYSPFGIVMEPPGPTAFISERPIDIILQGKAKDLPYMTTMNADEGLYPGAGNVNKGSEIEAIDTKWKEYLPFLLDYNYTAPAGQMDAISEKIWKFYLGNGHVNDAKQNNCLQMLGDRLFYAGLIKSTKLHAQLYKSPVYSYLFSHKGSRRLSDIFNMPYDVYDGTGHGDDVGYVVRAAYMPLEDNSTDMALSKRMVEYWVAFIKGLVKINSVFRWPTVKENLPNFGFLEIQNADAKNDIVRIESDYGNEIFWDSLNLNENIPNNNKDKEE</sequence>
<evidence type="ECO:0000259" key="7">
    <source>
        <dbReference type="Pfam" id="PF00135"/>
    </source>
</evidence>
<dbReference type="HOGENOM" id="CLU_006586_13_2_1"/>
<accession>T1I8A1</accession>
<dbReference type="VEuPathDB" id="VectorBase:RPRC012523"/>
<keyword evidence="5" id="KW-0325">Glycoprotein</keyword>
<dbReference type="PROSITE" id="PS01173">
    <property type="entry name" value="LIPASE_GDXG_HIS"/>
    <property type="match status" value="1"/>
</dbReference>
<dbReference type="eggNOG" id="KOG1516">
    <property type="taxonomic scope" value="Eukaryota"/>
</dbReference>
<dbReference type="PROSITE" id="PS00941">
    <property type="entry name" value="CARBOXYLESTERASE_B_2"/>
    <property type="match status" value="1"/>
</dbReference>
<dbReference type="EC" id="3.1.1.-" evidence="6"/>
<evidence type="ECO:0000313" key="8">
    <source>
        <dbReference type="EnsemblMetazoa" id="RPRC012523-PA"/>
    </source>
</evidence>
<evidence type="ECO:0000313" key="9">
    <source>
        <dbReference type="Proteomes" id="UP000015103"/>
    </source>
</evidence>
<organism evidence="8 9">
    <name type="scientific">Rhodnius prolixus</name>
    <name type="common">Triatomid bug</name>
    <dbReference type="NCBI Taxonomy" id="13249"/>
    <lineage>
        <taxon>Eukaryota</taxon>
        <taxon>Metazoa</taxon>
        <taxon>Ecdysozoa</taxon>
        <taxon>Arthropoda</taxon>
        <taxon>Hexapoda</taxon>
        <taxon>Insecta</taxon>
        <taxon>Pterygota</taxon>
        <taxon>Neoptera</taxon>
        <taxon>Paraneoptera</taxon>
        <taxon>Hemiptera</taxon>
        <taxon>Heteroptera</taxon>
        <taxon>Panheteroptera</taxon>
        <taxon>Cimicomorpha</taxon>
        <taxon>Reduviidae</taxon>
        <taxon>Triatominae</taxon>
        <taxon>Rhodnius</taxon>
    </lineage>
</organism>
<dbReference type="PANTHER" id="PTHR11559">
    <property type="entry name" value="CARBOXYLESTERASE"/>
    <property type="match status" value="1"/>
</dbReference>
<comment type="similarity">
    <text evidence="1 6">Belongs to the type-B carboxylesterase/lipase family.</text>
</comment>
<dbReference type="InterPro" id="IPR050309">
    <property type="entry name" value="Type-B_Carboxylest/Lipase"/>
</dbReference>
<dbReference type="InterPro" id="IPR002018">
    <property type="entry name" value="CarbesteraseB"/>
</dbReference>
<comment type="similarity">
    <text evidence="2">Belongs to the 'GDXG' lipolytic enzyme family.</text>
</comment>
<keyword evidence="6" id="KW-0732">Signal</keyword>
<dbReference type="OMA" id="RNACKNE"/>
<dbReference type="InterPro" id="IPR019826">
    <property type="entry name" value="Carboxylesterase_B_AS"/>
</dbReference>
<dbReference type="EMBL" id="ACPB03023208">
    <property type="status" value="NOT_ANNOTATED_CDS"/>
    <property type="molecule type" value="Genomic_DNA"/>
</dbReference>
<dbReference type="PROSITE" id="PS00122">
    <property type="entry name" value="CARBOXYLESTERASE_B_1"/>
    <property type="match status" value="1"/>
</dbReference>
<dbReference type="Proteomes" id="UP000015103">
    <property type="component" value="Unassembled WGS sequence"/>
</dbReference>
<dbReference type="AlphaFoldDB" id="T1I8A1"/>
<keyword evidence="9" id="KW-1185">Reference proteome</keyword>
<evidence type="ECO:0000256" key="3">
    <source>
        <dbReference type="ARBA" id="ARBA00022487"/>
    </source>
</evidence>
<dbReference type="InterPro" id="IPR002168">
    <property type="entry name" value="Lipase_GDXG_HIS_AS"/>
</dbReference>
<dbReference type="Pfam" id="PF00135">
    <property type="entry name" value="COesterase"/>
    <property type="match status" value="1"/>
</dbReference>
<dbReference type="CDD" id="cd00312">
    <property type="entry name" value="Esterase_lipase"/>
    <property type="match status" value="1"/>
</dbReference>
<reference evidence="8" key="1">
    <citation type="submission" date="2015-05" db="UniProtKB">
        <authorList>
            <consortium name="EnsemblMetazoa"/>
        </authorList>
    </citation>
    <scope>IDENTIFICATION</scope>
</reference>
<dbReference type="InParanoid" id="T1I8A1"/>
<keyword evidence="4 6" id="KW-0378">Hydrolase</keyword>
<keyword evidence="3" id="KW-0719">Serine esterase</keyword>
<evidence type="ECO:0000256" key="6">
    <source>
        <dbReference type="RuleBase" id="RU361235"/>
    </source>
</evidence>
<feature type="chain" id="PRO_5036530394" description="Carboxylic ester hydrolase" evidence="6">
    <location>
        <begin position="32"/>
        <end position="577"/>
    </location>
</feature>
<dbReference type="EnsemblMetazoa" id="RPRC012523-RA">
    <property type="protein sequence ID" value="RPRC012523-PA"/>
    <property type="gene ID" value="RPRC012523"/>
</dbReference>
<dbReference type="InterPro" id="IPR019819">
    <property type="entry name" value="Carboxylesterase_B_CS"/>
</dbReference>
<evidence type="ECO:0000256" key="4">
    <source>
        <dbReference type="ARBA" id="ARBA00022801"/>
    </source>
</evidence>
<evidence type="ECO:0000256" key="2">
    <source>
        <dbReference type="ARBA" id="ARBA00010515"/>
    </source>
</evidence>
<dbReference type="STRING" id="13249.T1I8A1"/>
<evidence type="ECO:0000256" key="5">
    <source>
        <dbReference type="ARBA" id="ARBA00023180"/>
    </source>
</evidence>
<proteinExistence type="inferred from homology"/>
<feature type="domain" description="Carboxylesterase type B" evidence="7">
    <location>
        <begin position="32"/>
        <end position="532"/>
    </location>
</feature>